<sequence length="244" mass="26576">MKAQSQALSVKARSERCVVSQRGPGTGWRHRSYIEASAHRHGRPAILAQTLRHSSEMRSCLQLIARAKHALPQPATISIFEGNMAISNSDSAVNHQGTQIIMRKGDDITVSQLHLDQSPIALSTVFKKTPVEAINEADDVETADVSFTWSPDDDNVAIRFIISNRDDPRAEFNENGYFDVLYNLSIGAQSLQEVLICSAQPLPPARQSSDRGRGAPGGSLEPAQPYILEIKGLEGKHGRSGVLA</sequence>
<dbReference type="AlphaFoldDB" id="A0AAW1NQF8"/>
<keyword evidence="3" id="KW-1185">Reference proteome</keyword>
<reference evidence="2 3" key="1">
    <citation type="journal article" date="2024" name="Nat. Commun.">
        <title>Phylogenomics reveals the evolutionary origins of lichenization in chlorophyte algae.</title>
        <authorList>
            <person name="Puginier C."/>
            <person name="Libourel C."/>
            <person name="Otte J."/>
            <person name="Skaloud P."/>
            <person name="Haon M."/>
            <person name="Grisel S."/>
            <person name="Petersen M."/>
            <person name="Berrin J.G."/>
            <person name="Delaux P.M."/>
            <person name="Dal Grande F."/>
            <person name="Keller J."/>
        </authorList>
    </citation>
    <scope>NUCLEOTIDE SEQUENCE [LARGE SCALE GENOMIC DNA]</scope>
    <source>
        <strain evidence="2 3">SAG 2036</strain>
    </source>
</reference>
<dbReference type="EMBL" id="JALJOQ010000191">
    <property type="protein sequence ID" value="KAK9790529.1"/>
    <property type="molecule type" value="Genomic_DNA"/>
</dbReference>
<evidence type="ECO:0000313" key="3">
    <source>
        <dbReference type="Proteomes" id="UP001465755"/>
    </source>
</evidence>
<feature type="region of interest" description="Disordered" evidence="1">
    <location>
        <begin position="202"/>
        <end position="222"/>
    </location>
</feature>
<organism evidence="2 3">
    <name type="scientific">Symbiochloris irregularis</name>
    <dbReference type="NCBI Taxonomy" id="706552"/>
    <lineage>
        <taxon>Eukaryota</taxon>
        <taxon>Viridiplantae</taxon>
        <taxon>Chlorophyta</taxon>
        <taxon>core chlorophytes</taxon>
        <taxon>Trebouxiophyceae</taxon>
        <taxon>Trebouxiales</taxon>
        <taxon>Trebouxiaceae</taxon>
        <taxon>Symbiochloris</taxon>
    </lineage>
</organism>
<gene>
    <name evidence="2" type="ORF">WJX73_000149</name>
</gene>
<protein>
    <submittedName>
        <fullName evidence="2">Uncharacterized protein</fullName>
    </submittedName>
</protein>
<evidence type="ECO:0000256" key="1">
    <source>
        <dbReference type="SAM" id="MobiDB-lite"/>
    </source>
</evidence>
<name>A0AAW1NQF8_9CHLO</name>
<dbReference type="Proteomes" id="UP001465755">
    <property type="component" value="Unassembled WGS sequence"/>
</dbReference>
<comment type="caution">
    <text evidence="2">The sequence shown here is derived from an EMBL/GenBank/DDBJ whole genome shotgun (WGS) entry which is preliminary data.</text>
</comment>
<accession>A0AAW1NQF8</accession>
<proteinExistence type="predicted"/>
<evidence type="ECO:0000313" key="2">
    <source>
        <dbReference type="EMBL" id="KAK9790529.1"/>
    </source>
</evidence>